<dbReference type="InterPro" id="IPR030678">
    <property type="entry name" value="Peptide/Ni-bd"/>
</dbReference>
<keyword evidence="3 4" id="KW-0732">Signal</keyword>
<dbReference type="GO" id="GO:0015833">
    <property type="term" value="P:peptide transport"/>
    <property type="evidence" value="ECO:0007669"/>
    <property type="project" value="TreeGrafter"/>
</dbReference>
<dbReference type="RefSeq" id="WP_188898415.1">
    <property type="nucleotide sequence ID" value="NZ_BMKS01000002.1"/>
</dbReference>
<protein>
    <submittedName>
        <fullName evidence="6">ABC transporter substrate-binding protein</fullName>
    </submittedName>
</protein>
<evidence type="ECO:0000256" key="3">
    <source>
        <dbReference type="ARBA" id="ARBA00022729"/>
    </source>
</evidence>
<evidence type="ECO:0000256" key="4">
    <source>
        <dbReference type="SAM" id="SignalP"/>
    </source>
</evidence>
<sequence length="534" mass="59862">MSDTTMRRRGILAGGAAAAAAAGLSRFALAQGAAARTLRVIPQANLTSLDPVWTTAVVTRNHAFMIYDQICAQDSRGEIRPQMAEGWTTEPDGLAWTFTLREGLAFHDGERVLARDAVASILRWARRDPFMQVLWPNVAAVEALDDRRFRFRLHRPVPLLLMALGQTQFPCFVMPERVAQTDPFQQTREAVGSGPFRFLRDEWNPGQRAVWARNERYVPRQEPVDGLAGGRVPRIERVEWTIITDPATSAGAMLTGEQDYWEYPLHDLLPQLRRAREVVVQQRLLDGTYGICRFNCLHPPFNNPAIRRAVAMAVDQRDYLRAVAGEEPDGWGVCEGVFTCGTPLANEAGSEILKVRSVERARAALREAGYNNERVVLVAPGDYPQINALSLVTADLLRRLGMNLELVAADWGTLVQRRASKEPVERGGWSVFHTTSSGQTLAIPATHLFLRANGERAWFGWPDDPEIERLRAEWIEKGADPAEGRRVAEALNRRAMEVMSYIPLGFYWQPSAWRRNVTGVFRAPATVFWNIGKS</sequence>
<feature type="signal peptide" evidence="4">
    <location>
        <begin position="1"/>
        <end position="30"/>
    </location>
</feature>
<organism evidence="6 7">
    <name type="scientific">Caldovatus sediminis</name>
    <dbReference type="NCBI Taxonomy" id="2041189"/>
    <lineage>
        <taxon>Bacteria</taxon>
        <taxon>Pseudomonadati</taxon>
        <taxon>Pseudomonadota</taxon>
        <taxon>Alphaproteobacteria</taxon>
        <taxon>Acetobacterales</taxon>
        <taxon>Roseomonadaceae</taxon>
        <taxon>Caldovatus</taxon>
    </lineage>
</organism>
<dbReference type="PIRSF" id="PIRSF002741">
    <property type="entry name" value="MppA"/>
    <property type="match status" value="1"/>
</dbReference>
<dbReference type="Proteomes" id="UP000597507">
    <property type="component" value="Unassembled WGS sequence"/>
</dbReference>
<dbReference type="GO" id="GO:0030288">
    <property type="term" value="C:outer membrane-bounded periplasmic space"/>
    <property type="evidence" value="ECO:0007669"/>
    <property type="project" value="UniProtKB-ARBA"/>
</dbReference>
<dbReference type="InterPro" id="IPR006311">
    <property type="entry name" value="TAT_signal"/>
</dbReference>
<evidence type="ECO:0000313" key="7">
    <source>
        <dbReference type="Proteomes" id="UP000597507"/>
    </source>
</evidence>
<dbReference type="GO" id="GO:0043190">
    <property type="term" value="C:ATP-binding cassette (ABC) transporter complex"/>
    <property type="evidence" value="ECO:0007669"/>
    <property type="project" value="InterPro"/>
</dbReference>
<evidence type="ECO:0000259" key="5">
    <source>
        <dbReference type="Pfam" id="PF00496"/>
    </source>
</evidence>
<dbReference type="SUPFAM" id="SSF53850">
    <property type="entry name" value="Periplasmic binding protein-like II"/>
    <property type="match status" value="1"/>
</dbReference>
<dbReference type="CDD" id="cd08502">
    <property type="entry name" value="PBP2_NikA_DppA_OppA_like_16"/>
    <property type="match status" value="1"/>
</dbReference>
<dbReference type="PROSITE" id="PS51318">
    <property type="entry name" value="TAT"/>
    <property type="match status" value="1"/>
</dbReference>
<dbReference type="Pfam" id="PF00496">
    <property type="entry name" value="SBP_bac_5"/>
    <property type="match status" value="1"/>
</dbReference>
<gene>
    <name evidence="6" type="ORF">GCM10010964_06380</name>
</gene>
<dbReference type="InterPro" id="IPR000914">
    <property type="entry name" value="SBP_5_dom"/>
</dbReference>
<dbReference type="GO" id="GO:1904680">
    <property type="term" value="F:peptide transmembrane transporter activity"/>
    <property type="evidence" value="ECO:0007669"/>
    <property type="project" value="TreeGrafter"/>
</dbReference>
<accession>A0A8J3EAY0</accession>
<dbReference type="PANTHER" id="PTHR30290">
    <property type="entry name" value="PERIPLASMIC BINDING COMPONENT OF ABC TRANSPORTER"/>
    <property type="match status" value="1"/>
</dbReference>
<keyword evidence="7" id="KW-1185">Reference proteome</keyword>
<dbReference type="Gene3D" id="3.40.190.10">
    <property type="entry name" value="Periplasmic binding protein-like II"/>
    <property type="match status" value="1"/>
</dbReference>
<evidence type="ECO:0000313" key="6">
    <source>
        <dbReference type="EMBL" id="GGG20894.1"/>
    </source>
</evidence>
<comment type="similarity">
    <text evidence="2">Belongs to the bacterial solute-binding protein 5 family.</text>
</comment>
<evidence type="ECO:0000256" key="2">
    <source>
        <dbReference type="ARBA" id="ARBA00005695"/>
    </source>
</evidence>
<reference evidence="6 7" key="1">
    <citation type="journal article" date="2014" name="Int. J. Syst. Evol. Microbiol.">
        <title>Complete genome sequence of Corynebacterium casei LMG S-19264T (=DSM 44701T), isolated from a smear-ripened cheese.</title>
        <authorList>
            <consortium name="US DOE Joint Genome Institute (JGI-PGF)"/>
            <person name="Walter F."/>
            <person name="Albersmeier A."/>
            <person name="Kalinowski J."/>
            <person name="Ruckert C."/>
        </authorList>
    </citation>
    <scope>NUCLEOTIDE SEQUENCE [LARGE SCALE GENOMIC DNA]</scope>
    <source>
        <strain evidence="6 7">CGMCC 1.16330</strain>
    </source>
</reference>
<feature type="domain" description="Solute-binding protein family 5" evidence="5">
    <location>
        <begin position="78"/>
        <end position="421"/>
    </location>
</feature>
<dbReference type="EMBL" id="BMKS01000002">
    <property type="protein sequence ID" value="GGG20894.1"/>
    <property type="molecule type" value="Genomic_DNA"/>
</dbReference>
<dbReference type="PANTHER" id="PTHR30290:SF38">
    <property type="entry name" value="D,D-DIPEPTIDE-BINDING PERIPLASMIC PROTEIN DDPA-RELATED"/>
    <property type="match status" value="1"/>
</dbReference>
<comment type="caution">
    <text evidence="6">The sequence shown here is derived from an EMBL/GenBank/DDBJ whole genome shotgun (WGS) entry which is preliminary data.</text>
</comment>
<dbReference type="Gene3D" id="3.10.105.10">
    <property type="entry name" value="Dipeptide-binding Protein, Domain 3"/>
    <property type="match status" value="1"/>
</dbReference>
<comment type="subcellular location">
    <subcellularLocation>
        <location evidence="1">Periplasm</location>
    </subcellularLocation>
</comment>
<proteinExistence type="inferred from homology"/>
<name>A0A8J3EAY0_9PROT</name>
<dbReference type="AlphaFoldDB" id="A0A8J3EAY0"/>
<evidence type="ECO:0000256" key="1">
    <source>
        <dbReference type="ARBA" id="ARBA00004418"/>
    </source>
</evidence>
<feature type="chain" id="PRO_5035156272" evidence="4">
    <location>
        <begin position="31"/>
        <end position="534"/>
    </location>
</feature>
<dbReference type="InterPro" id="IPR039424">
    <property type="entry name" value="SBP_5"/>
</dbReference>